<accession>A0A0F9VAW0</accession>
<protein>
    <submittedName>
        <fullName evidence="2">Uncharacterized protein</fullName>
    </submittedName>
</protein>
<feature type="compositionally biased region" description="Basic and acidic residues" evidence="1">
    <location>
        <begin position="94"/>
        <end position="105"/>
    </location>
</feature>
<dbReference type="Pfam" id="PF04026">
    <property type="entry name" value="SpoVG"/>
    <property type="match status" value="1"/>
</dbReference>
<evidence type="ECO:0000256" key="1">
    <source>
        <dbReference type="SAM" id="MobiDB-lite"/>
    </source>
</evidence>
<organism evidence="2">
    <name type="scientific">marine sediment metagenome</name>
    <dbReference type="NCBI Taxonomy" id="412755"/>
    <lineage>
        <taxon>unclassified sequences</taxon>
        <taxon>metagenomes</taxon>
        <taxon>ecological metagenomes</taxon>
    </lineage>
</organism>
<dbReference type="InterPro" id="IPR007170">
    <property type="entry name" value="SpoVG"/>
</dbReference>
<dbReference type="EMBL" id="LAZR01000399">
    <property type="protein sequence ID" value="KKN70701.1"/>
    <property type="molecule type" value="Genomic_DNA"/>
</dbReference>
<dbReference type="AlphaFoldDB" id="A0A0F9VAW0"/>
<dbReference type="GO" id="GO:0030435">
    <property type="term" value="P:sporulation resulting in formation of a cellular spore"/>
    <property type="evidence" value="ECO:0007669"/>
    <property type="project" value="InterPro"/>
</dbReference>
<sequence length="105" mass="11623">MKIEKFKTYEGDKVKAFFSVRTDDGFLISGFKLITTEKGTFVGFPSERAGAGYRQTVYGSKKSKEKVLVLVLAKQAKLSGNTDNGAPAANWKPPVEKKFSFGDEY</sequence>
<dbReference type="SUPFAM" id="SSF160537">
    <property type="entry name" value="SpoVG-like"/>
    <property type="match status" value="1"/>
</dbReference>
<reference evidence="2" key="1">
    <citation type="journal article" date="2015" name="Nature">
        <title>Complex archaea that bridge the gap between prokaryotes and eukaryotes.</title>
        <authorList>
            <person name="Spang A."/>
            <person name="Saw J.H."/>
            <person name="Jorgensen S.L."/>
            <person name="Zaremba-Niedzwiedzka K."/>
            <person name="Martijn J."/>
            <person name="Lind A.E."/>
            <person name="van Eijk R."/>
            <person name="Schleper C."/>
            <person name="Guy L."/>
            <person name="Ettema T.J."/>
        </authorList>
    </citation>
    <scope>NUCLEOTIDE SEQUENCE</scope>
</reference>
<evidence type="ECO:0000313" key="2">
    <source>
        <dbReference type="EMBL" id="KKN70701.1"/>
    </source>
</evidence>
<name>A0A0F9VAW0_9ZZZZ</name>
<dbReference type="Gene3D" id="3.30.1120.40">
    <property type="entry name" value="Stage V sporulation protein G"/>
    <property type="match status" value="1"/>
</dbReference>
<comment type="caution">
    <text evidence="2">The sequence shown here is derived from an EMBL/GenBank/DDBJ whole genome shotgun (WGS) entry which is preliminary data.</text>
</comment>
<gene>
    <name evidence="2" type="ORF">LCGC14_0428560</name>
</gene>
<proteinExistence type="predicted"/>
<dbReference type="InterPro" id="IPR036751">
    <property type="entry name" value="SpoVG_sf"/>
</dbReference>
<feature type="region of interest" description="Disordered" evidence="1">
    <location>
        <begin position="81"/>
        <end position="105"/>
    </location>
</feature>